<name>A0AAW2YKA7_9EUKA</name>
<evidence type="ECO:0000313" key="1">
    <source>
        <dbReference type="EMBL" id="KAL0477285.1"/>
    </source>
</evidence>
<comment type="caution">
    <text evidence="1">The sequence shown here is derived from an EMBL/GenBank/DDBJ whole genome shotgun (WGS) entry which is preliminary data.</text>
</comment>
<dbReference type="EMBL" id="JAOPGA020000158">
    <property type="protein sequence ID" value="KAL0477285.1"/>
    <property type="molecule type" value="Genomic_DNA"/>
</dbReference>
<proteinExistence type="predicted"/>
<dbReference type="InterPro" id="IPR036663">
    <property type="entry name" value="Fumarylacetoacetase_C_sf"/>
</dbReference>
<evidence type="ECO:0000313" key="2">
    <source>
        <dbReference type="Proteomes" id="UP001431209"/>
    </source>
</evidence>
<dbReference type="AlphaFoldDB" id="A0AAW2YKA7"/>
<sequence length="365" mass="41557">MLRRCVQFNKGLRTVPVRFHQLDTTEFGQSKQEIAEELARIKNKEVEHKDRSWLKPDSLMNDIDKRYNYAAKILIRPHLSPLSSTRAYPRYARNDHLILKMLPGPLIPLSIDEGFKIQMRVIDNLTKDGVKNSYDGGPFRIKGWKVGATQPHVRKTLKINEPFLGVIFEHQYFSTPKKFTDNKTDWVVYEPQAECEFVFTFKKDLLHKSEPYTKEEILDAISHVNAGIELVANRIESIDRSGGIHAKVADCGSHYSLIVNEKKSITSDYDQLYKKTVKLVLNDDVIKQGRGNNVINGEVNQDDVQGPLDTVVWAVNQLTNKYSINIYAGQVISSGTCTGKSDVLEKDDELIADFGDLGKVELEFE</sequence>
<dbReference type="GO" id="GO:0005737">
    <property type="term" value="C:cytoplasm"/>
    <property type="evidence" value="ECO:0007669"/>
    <property type="project" value="TreeGrafter"/>
</dbReference>
<protein>
    <submittedName>
        <fullName evidence="1">2-keto-4-pentenoate hydratase</fullName>
    </submittedName>
</protein>
<organism evidence="1 2">
    <name type="scientific">Acrasis kona</name>
    <dbReference type="NCBI Taxonomy" id="1008807"/>
    <lineage>
        <taxon>Eukaryota</taxon>
        <taxon>Discoba</taxon>
        <taxon>Heterolobosea</taxon>
        <taxon>Tetramitia</taxon>
        <taxon>Eutetramitia</taxon>
        <taxon>Acrasidae</taxon>
        <taxon>Acrasis</taxon>
    </lineage>
</organism>
<accession>A0AAW2YKA7</accession>
<dbReference type="GO" id="GO:0008684">
    <property type="term" value="F:2-oxopent-4-enoate hydratase activity"/>
    <property type="evidence" value="ECO:0007669"/>
    <property type="project" value="TreeGrafter"/>
</dbReference>
<dbReference type="Proteomes" id="UP001431209">
    <property type="component" value="Unassembled WGS sequence"/>
</dbReference>
<dbReference type="SUPFAM" id="SSF56529">
    <property type="entry name" value="FAH"/>
    <property type="match status" value="1"/>
</dbReference>
<dbReference type="Gene3D" id="3.90.850.10">
    <property type="entry name" value="Fumarylacetoacetase-like, C-terminal domain"/>
    <property type="match status" value="1"/>
</dbReference>
<gene>
    <name evidence="1" type="ORF">AKO1_005495</name>
</gene>
<reference evidence="1 2" key="1">
    <citation type="submission" date="2024-03" db="EMBL/GenBank/DDBJ databases">
        <title>The Acrasis kona genome and developmental transcriptomes reveal deep origins of eukaryotic multicellular pathways.</title>
        <authorList>
            <person name="Sheikh S."/>
            <person name="Fu C.-J."/>
            <person name="Brown M.W."/>
            <person name="Baldauf S.L."/>
        </authorList>
    </citation>
    <scope>NUCLEOTIDE SEQUENCE [LARGE SCALE GENOMIC DNA]</scope>
    <source>
        <strain evidence="1 2">ATCC MYA-3509</strain>
    </source>
</reference>
<keyword evidence="2" id="KW-1185">Reference proteome</keyword>
<dbReference type="PANTHER" id="PTHR30143:SF0">
    <property type="entry name" value="2-KETO-4-PENTENOATE HYDRATASE"/>
    <property type="match status" value="1"/>
</dbReference>
<dbReference type="PANTHER" id="PTHR30143">
    <property type="entry name" value="ACID HYDRATASE"/>
    <property type="match status" value="1"/>
</dbReference>
<dbReference type="InterPro" id="IPR050772">
    <property type="entry name" value="Hydratase-Decarb/MhpD_sf"/>
</dbReference>